<proteinExistence type="predicted"/>
<dbReference type="InterPro" id="IPR017853">
    <property type="entry name" value="GH"/>
</dbReference>
<keyword evidence="1" id="KW-0732">Signal</keyword>
<evidence type="ECO:0008006" key="4">
    <source>
        <dbReference type="Google" id="ProtNLM"/>
    </source>
</evidence>
<comment type="caution">
    <text evidence="2">The sequence shown here is derived from an EMBL/GenBank/DDBJ whole genome shotgun (WGS) entry which is preliminary data.</text>
</comment>
<evidence type="ECO:0000313" key="3">
    <source>
        <dbReference type="Proteomes" id="UP001238163"/>
    </source>
</evidence>
<organism evidence="2 3">
    <name type="scientific">Oligosphaera ethanolica</name>
    <dbReference type="NCBI Taxonomy" id="760260"/>
    <lineage>
        <taxon>Bacteria</taxon>
        <taxon>Pseudomonadati</taxon>
        <taxon>Lentisphaerota</taxon>
        <taxon>Oligosphaeria</taxon>
        <taxon>Oligosphaerales</taxon>
        <taxon>Oligosphaeraceae</taxon>
        <taxon>Oligosphaera</taxon>
    </lineage>
</organism>
<gene>
    <name evidence="2" type="ORF">J3R75_003200</name>
</gene>
<feature type="signal peptide" evidence="1">
    <location>
        <begin position="1"/>
        <end position="19"/>
    </location>
</feature>
<evidence type="ECO:0000313" key="2">
    <source>
        <dbReference type="EMBL" id="MDQ0291093.1"/>
    </source>
</evidence>
<keyword evidence="3" id="KW-1185">Reference proteome</keyword>
<dbReference type="Gene3D" id="3.20.20.80">
    <property type="entry name" value="Glycosidases"/>
    <property type="match status" value="1"/>
</dbReference>
<name>A0AAE3VIK9_9BACT</name>
<accession>A0AAE3VIK9</accession>
<dbReference type="EMBL" id="JAUSVL010000001">
    <property type="protein sequence ID" value="MDQ0291093.1"/>
    <property type="molecule type" value="Genomic_DNA"/>
</dbReference>
<reference evidence="2" key="1">
    <citation type="submission" date="2023-07" db="EMBL/GenBank/DDBJ databases">
        <title>Genomic Encyclopedia of Type Strains, Phase IV (KMG-IV): sequencing the most valuable type-strain genomes for metagenomic binning, comparative biology and taxonomic classification.</title>
        <authorList>
            <person name="Goeker M."/>
        </authorList>
    </citation>
    <scope>NUCLEOTIDE SEQUENCE</scope>
    <source>
        <strain evidence="2">DSM 24202</strain>
    </source>
</reference>
<feature type="chain" id="PRO_5042241865" description="Glycoside hydrolase family 42 N-terminal domain-containing protein" evidence="1">
    <location>
        <begin position="20"/>
        <end position="958"/>
    </location>
</feature>
<dbReference type="AlphaFoldDB" id="A0AAE3VIK9"/>
<evidence type="ECO:0000256" key="1">
    <source>
        <dbReference type="SAM" id="SignalP"/>
    </source>
</evidence>
<dbReference type="RefSeq" id="WP_307263366.1">
    <property type="nucleotide sequence ID" value="NZ_JAUSVL010000001.1"/>
</dbReference>
<sequence length="958" mass="107080">MLRHCLRLTMFLAAAACGAQELKPLSHNQNDWVIGNPLAWRFASDRISCVIPGGILPYNPAPFSRSCSIEAVVTPRCRVGESWAVAGVNIHLDKDNFWQLALVASPVEQNSRHFVELNQCSTGRWPYSQNLTSVSSEGDGFAWELNTPYRLRLTMADGSVTGVISTLDGKQCVRKQWRFLDDSAVAIGKPALRSSSLLADFQQVVASWGDAVSVDALANATQATPPPYFCTSFVADSQRPATGFFYTEQADDGSWWAVDPLGRRFVVFGIDHVTYGGHWCETLGYRPHERKNDAKYENQEEWAVETLGRLQDWGFNILAAGSSPIIRQRGLAHALSIGIGSIMATFGDEFDITPNERRPCSAFPNVFHPQFRLWCEYRIKEVCAKDVNNPWVFGYFIDNELAWWGRGKPHSGLFDAVLKKSPTHSAKIALRDFLKEQAGNDIAVFNRQWQQELQSFEQILTLDALPDSTPEQSRCKTDFLAIVADIYFRTVREVYDAVDPNHLLMACRFAGINGNHEVVWKAAGKYNDCVTWNFYGQVDLDRGAAYTSLGSRGEPLPQAFQQVYDWVQKPTIITEWSFPALDSGLPCTKGAGQRFHTQAERSRATDIYARTLLSMPFMIGYDYFMWVDEPALGISTPFPENTNYGMINEDGVPYPGMVKVFKAIQNTPAKARLQPLPPITELPPMDKGQLFQDYLQNYPRLTRSAPHPTMKTTLAGKAFTIDNGRISLSSLPDSPRIAIARDGKPLGTFNVMLNYLNDQGTKRWTDVGSVSVLKLVANDRAAYLEVTAEKVPDQQEQLADAQSHEHFTMTYLLVLPTNADYAIAQILSVKNLGATPLPLSGLFFRLYPDFEVQTKHDNAVPSLWSLARSAAWVAPDGQAFLGVAALYRQNLIMHFWKDEKRQSMHPDAYRPVDYTLPPQASYTPDTPCYLFVLPGSGDVLAMRKQADAIVAADRPKAN</sequence>
<dbReference type="SUPFAM" id="SSF51445">
    <property type="entry name" value="(Trans)glycosidases"/>
    <property type="match status" value="1"/>
</dbReference>
<protein>
    <recommendedName>
        <fullName evidence="4">Glycoside hydrolase family 42 N-terminal domain-containing protein</fullName>
    </recommendedName>
</protein>
<dbReference type="Proteomes" id="UP001238163">
    <property type="component" value="Unassembled WGS sequence"/>
</dbReference>